<gene>
    <name evidence="7" type="ORF">QY95_00378</name>
</gene>
<name>A0A0F5HZX1_BACTR</name>
<dbReference type="PIRSF" id="PIRSF005426">
    <property type="entry name" value="Frp"/>
    <property type="match status" value="1"/>
</dbReference>
<dbReference type="AlphaFoldDB" id="A0A0F5HZX1"/>
<dbReference type="CDD" id="cd02146">
    <property type="entry name" value="NfsA-like"/>
    <property type="match status" value="1"/>
</dbReference>
<dbReference type="EMBL" id="JWIR02000012">
    <property type="protein sequence ID" value="KKB42529.1"/>
    <property type="molecule type" value="Genomic_DNA"/>
</dbReference>
<dbReference type="PANTHER" id="PTHR43425">
    <property type="entry name" value="OXYGEN-INSENSITIVE NADPH NITROREDUCTASE"/>
    <property type="match status" value="1"/>
</dbReference>
<dbReference type="Proteomes" id="UP000031563">
    <property type="component" value="Unassembled WGS sequence"/>
</dbReference>
<feature type="domain" description="Nitroreductase" evidence="6">
    <location>
        <begin position="10"/>
        <end position="164"/>
    </location>
</feature>
<dbReference type="SUPFAM" id="SSF55469">
    <property type="entry name" value="FMN-dependent nitroreductase-like"/>
    <property type="match status" value="1"/>
</dbReference>
<dbReference type="InterPro" id="IPR000415">
    <property type="entry name" value="Nitroreductase-like"/>
</dbReference>
<sequence length="247" mass="27335">MNDVMNTLLSHRSFRSFEDRPVDENQLDQIVKAVQAAPNWINGQHVSVIAVKDPERRRKFAELCGGQKHIEEAPVFLVFCADFYRIHLASEMEGMSMEAIEDIDTLIVGVTDVGIALGTAVAAAESFGLGTVPIGGIRRNALEAIEELSLPSYVIPVSGLCIGHPGEDTGQKPRLPKEAVYHEETYNSDLTPLLERYNEQYSDYLAGRSSGQRAGTWTKSVASFYNKPHYYEGIADMLNKQKFPGGK</sequence>
<comment type="similarity">
    <text evidence="1 5">Belongs to the flavin oxidoreductase frp family.</text>
</comment>
<evidence type="ECO:0000259" key="6">
    <source>
        <dbReference type="Pfam" id="PF00881"/>
    </source>
</evidence>
<evidence type="ECO:0000313" key="7">
    <source>
        <dbReference type="EMBL" id="KKB42529.1"/>
    </source>
</evidence>
<protein>
    <submittedName>
        <fullName evidence="7">Oxygen-insensitive NADPH nitroreductase</fullName>
    </submittedName>
</protein>
<accession>A0A0F5IAB5</accession>
<comment type="caution">
    <text evidence="7">The sequence shown here is derived from an EMBL/GenBank/DDBJ whole genome shotgun (WGS) entry which is preliminary data.</text>
</comment>
<accession>A0A0F5HZX1</accession>
<evidence type="ECO:0000256" key="5">
    <source>
        <dbReference type="PIRNR" id="PIRNR005426"/>
    </source>
</evidence>
<keyword evidence="3 5" id="KW-0288">FMN</keyword>
<proteinExistence type="inferred from homology"/>
<evidence type="ECO:0000256" key="4">
    <source>
        <dbReference type="ARBA" id="ARBA00023002"/>
    </source>
</evidence>
<organism evidence="7 8">
    <name type="scientific">Bacillus thermotolerans</name>
    <name type="common">Quasibacillus thermotolerans</name>
    <dbReference type="NCBI Taxonomy" id="1221996"/>
    <lineage>
        <taxon>Bacteria</taxon>
        <taxon>Bacillati</taxon>
        <taxon>Bacillota</taxon>
        <taxon>Bacilli</taxon>
        <taxon>Bacillales</taxon>
        <taxon>Bacillaceae</taxon>
        <taxon>Bacillus</taxon>
    </lineage>
</organism>
<reference evidence="7" key="1">
    <citation type="submission" date="2015-02" db="EMBL/GenBank/DDBJ databases">
        <title>Genome Assembly of Bacillaceae bacterium MTCC 8252.</title>
        <authorList>
            <person name="Verma A."/>
            <person name="Khatri I."/>
            <person name="Mual P."/>
            <person name="Subramanian S."/>
            <person name="Krishnamurthi S."/>
        </authorList>
    </citation>
    <scope>NUCLEOTIDE SEQUENCE [LARGE SCALE GENOMIC DNA]</scope>
    <source>
        <strain evidence="7">MTCC 8252</strain>
    </source>
</reference>
<keyword evidence="4 5" id="KW-0560">Oxidoreductase</keyword>
<dbReference type="PANTHER" id="PTHR43425:SF2">
    <property type="entry name" value="OXYGEN-INSENSITIVE NADPH NITROREDUCTASE"/>
    <property type="match status" value="1"/>
</dbReference>
<keyword evidence="8" id="KW-1185">Reference proteome</keyword>
<dbReference type="STRING" id="1221996.QY95_00378"/>
<evidence type="ECO:0000256" key="3">
    <source>
        <dbReference type="ARBA" id="ARBA00022643"/>
    </source>
</evidence>
<dbReference type="RefSeq" id="WP_039232352.1">
    <property type="nucleotide sequence ID" value="NZ_JWIQ02000004.1"/>
</dbReference>
<dbReference type="InterPro" id="IPR016446">
    <property type="entry name" value="Flavin_OxRdtase_Frp"/>
</dbReference>
<dbReference type="InterPro" id="IPR029479">
    <property type="entry name" value="Nitroreductase"/>
</dbReference>
<dbReference type="Gene3D" id="3.40.109.10">
    <property type="entry name" value="NADH Oxidase"/>
    <property type="match status" value="1"/>
</dbReference>
<dbReference type="Pfam" id="PF00881">
    <property type="entry name" value="Nitroreductase"/>
    <property type="match status" value="1"/>
</dbReference>
<evidence type="ECO:0000256" key="2">
    <source>
        <dbReference type="ARBA" id="ARBA00022630"/>
    </source>
</evidence>
<evidence type="ECO:0000313" key="8">
    <source>
        <dbReference type="Proteomes" id="UP000031563"/>
    </source>
</evidence>
<evidence type="ECO:0000256" key="1">
    <source>
        <dbReference type="ARBA" id="ARBA00008366"/>
    </source>
</evidence>
<dbReference type="OrthoDB" id="9775805at2"/>
<dbReference type="GO" id="GO:0016491">
    <property type="term" value="F:oxidoreductase activity"/>
    <property type="evidence" value="ECO:0007669"/>
    <property type="project" value="UniProtKB-UniRule"/>
</dbReference>
<keyword evidence="5" id="KW-0521">NADP</keyword>
<keyword evidence="2 5" id="KW-0285">Flavoprotein</keyword>